<protein>
    <submittedName>
        <fullName evidence="1">Uncharacterized protein</fullName>
    </submittedName>
</protein>
<proteinExistence type="predicted"/>
<accession>A0A444J518</accession>
<evidence type="ECO:0000313" key="2">
    <source>
        <dbReference type="Proteomes" id="UP000287853"/>
    </source>
</evidence>
<evidence type="ECO:0000313" key="1">
    <source>
        <dbReference type="EMBL" id="RWX48171.1"/>
    </source>
</evidence>
<reference evidence="1 2" key="1">
    <citation type="submission" date="2017-01" db="EMBL/GenBank/DDBJ databases">
        <title>The cable genome- insights into the physiology and evolution of filamentous bacteria capable of sulfide oxidation via long distance electron transfer.</title>
        <authorList>
            <person name="Schreiber L."/>
            <person name="Bjerg J.T."/>
            <person name="Boggild A."/>
            <person name="Van De Vossenberg J."/>
            <person name="Meysman F."/>
            <person name="Nielsen L.P."/>
            <person name="Schramm A."/>
            <person name="Kjeldsen K.U."/>
        </authorList>
    </citation>
    <scope>NUCLEOTIDE SEQUENCE [LARGE SCALE GENOMIC DNA]</scope>
    <source>
        <strain evidence="1">MCF</strain>
    </source>
</reference>
<sequence>MQSIDNIAVIRHCAEVHGLGIIDDQENLRFNAEIWICTGIRKAGT</sequence>
<dbReference type="AlphaFoldDB" id="A0A444J518"/>
<organism evidence="1 2">
    <name type="scientific">Candidatus Electrothrix aarhusensis</name>
    <dbReference type="NCBI Taxonomy" id="1859131"/>
    <lineage>
        <taxon>Bacteria</taxon>
        <taxon>Pseudomonadati</taxon>
        <taxon>Thermodesulfobacteriota</taxon>
        <taxon>Desulfobulbia</taxon>
        <taxon>Desulfobulbales</taxon>
        <taxon>Desulfobulbaceae</taxon>
        <taxon>Candidatus Electrothrix</taxon>
    </lineage>
</organism>
<dbReference type="EMBL" id="MTKO01000005">
    <property type="protein sequence ID" value="RWX48171.1"/>
    <property type="molecule type" value="Genomic_DNA"/>
</dbReference>
<dbReference type="Proteomes" id="UP000287853">
    <property type="component" value="Unassembled WGS sequence"/>
</dbReference>
<comment type="caution">
    <text evidence="1">The sequence shown here is derived from an EMBL/GenBank/DDBJ whole genome shotgun (WGS) entry which is preliminary data.</text>
</comment>
<keyword evidence="2" id="KW-1185">Reference proteome</keyword>
<gene>
    <name evidence="1" type="ORF">H206_05291</name>
</gene>
<name>A0A444J518_9BACT</name>